<evidence type="ECO:0000313" key="1">
    <source>
        <dbReference type="EMBL" id="SFV75390.1"/>
    </source>
</evidence>
<proteinExistence type="predicted"/>
<reference evidence="1" key="1">
    <citation type="submission" date="2016-10" db="EMBL/GenBank/DDBJ databases">
        <authorList>
            <person name="de Groot N.N."/>
        </authorList>
    </citation>
    <scope>NUCLEOTIDE SEQUENCE</scope>
</reference>
<dbReference type="GO" id="GO:0020037">
    <property type="term" value="F:heme binding"/>
    <property type="evidence" value="ECO:0007669"/>
    <property type="project" value="InterPro"/>
</dbReference>
<evidence type="ECO:0008006" key="2">
    <source>
        <dbReference type="Google" id="ProtNLM"/>
    </source>
</evidence>
<dbReference type="EMBL" id="FPHP01000031">
    <property type="protein sequence ID" value="SFV75390.1"/>
    <property type="molecule type" value="Genomic_DNA"/>
</dbReference>
<dbReference type="AlphaFoldDB" id="A0A1W1D4H3"/>
<protein>
    <recommendedName>
        <fullName evidence="2">Cytochrome c domain-containing protein</fullName>
    </recommendedName>
</protein>
<sequence length="116" mass="13675">MKIILLLLFPIILFGEASFITPQEYATRLYKNPRGIGCNKCHGEYGEGKVIAHYIFKGKDKIYKGPMINTLNFQQFYDGLQKRNKGMPHYFLTKKEIKALFFYVTKYTKHKEKNEK</sequence>
<name>A0A1W1D4H3_9ZZZZ</name>
<dbReference type="Gene3D" id="1.10.760.10">
    <property type="entry name" value="Cytochrome c-like domain"/>
    <property type="match status" value="1"/>
</dbReference>
<gene>
    <name evidence="1" type="ORF">MNB_SM-3-707</name>
</gene>
<dbReference type="GO" id="GO:0009055">
    <property type="term" value="F:electron transfer activity"/>
    <property type="evidence" value="ECO:0007669"/>
    <property type="project" value="InterPro"/>
</dbReference>
<accession>A0A1W1D4H3</accession>
<dbReference type="SUPFAM" id="SSF46626">
    <property type="entry name" value="Cytochrome c"/>
    <property type="match status" value="1"/>
</dbReference>
<organism evidence="1">
    <name type="scientific">hydrothermal vent metagenome</name>
    <dbReference type="NCBI Taxonomy" id="652676"/>
    <lineage>
        <taxon>unclassified sequences</taxon>
        <taxon>metagenomes</taxon>
        <taxon>ecological metagenomes</taxon>
    </lineage>
</organism>
<dbReference type="InterPro" id="IPR036909">
    <property type="entry name" value="Cyt_c-like_dom_sf"/>
</dbReference>